<sequence length="58" mass="6437">MQPCRGLNCFDAVRSSMYWAVVIFKFSTPSVDAREFHVGIGSSKQQFGVVGREGVKII</sequence>
<reference evidence="2" key="3">
    <citation type="submission" date="2020-12" db="UniProtKB">
        <authorList>
            <consortium name="EnsemblPlants"/>
        </authorList>
    </citation>
    <scope>IDENTIFICATION</scope>
</reference>
<keyword evidence="3" id="KW-1185">Reference proteome</keyword>
<organism evidence="1">
    <name type="scientific">Physcomitrium patens</name>
    <name type="common">Spreading-leaved earth moss</name>
    <name type="synonym">Physcomitrella patens</name>
    <dbReference type="NCBI Taxonomy" id="3218"/>
    <lineage>
        <taxon>Eukaryota</taxon>
        <taxon>Viridiplantae</taxon>
        <taxon>Streptophyta</taxon>
        <taxon>Embryophyta</taxon>
        <taxon>Bryophyta</taxon>
        <taxon>Bryophytina</taxon>
        <taxon>Bryopsida</taxon>
        <taxon>Funariidae</taxon>
        <taxon>Funariales</taxon>
        <taxon>Funariaceae</taxon>
        <taxon>Physcomitrium</taxon>
    </lineage>
</organism>
<evidence type="ECO:0000313" key="1">
    <source>
        <dbReference type="EMBL" id="PNR47618.1"/>
    </source>
</evidence>
<accession>A0A2K1K1G4</accession>
<dbReference type="Proteomes" id="UP000006727">
    <property type="component" value="Chromosome 9"/>
</dbReference>
<dbReference type="EMBL" id="ABEU02000009">
    <property type="protein sequence ID" value="PNR47618.1"/>
    <property type="molecule type" value="Genomic_DNA"/>
</dbReference>
<proteinExistence type="predicted"/>
<dbReference type="EnsemblPlants" id="Pp3c9_840V3.1">
    <property type="protein sequence ID" value="PAC:32913333.CDS.1"/>
    <property type="gene ID" value="Pp3c9_840"/>
</dbReference>
<dbReference type="EnsemblPlants" id="Pp3c9_840V3.2">
    <property type="protein sequence ID" value="PAC:32913334.CDS.1"/>
    <property type="gene ID" value="Pp3c9_840"/>
</dbReference>
<reference evidence="1 3" key="1">
    <citation type="journal article" date="2008" name="Science">
        <title>The Physcomitrella genome reveals evolutionary insights into the conquest of land by plants.</title>
        <authorList>
            <person name="Rensing S."/>
            <person name="Lang D."/>
            <person name="Zimmer A."/>
            <person name="Terry A."/>
            <person name="Salamov A."/>
            <person name="Shapiro H."/>
            <person name="Nishiyama T."/>
            <person name="Perroud P.-F."/>
            <person name="Lindquist E."/>
            <person name="Kamisugi Y."/>
            <person name="Tanahashi T."/>
            <person name="Sakakibara K."/>
            <person name="Fujita T."/>
            <person name="Oishi K."/>
            <person name="Shin-I T."/>
            <person name="Kuroki Y."/>
            <person name="Toyoda A."/>
            <person name="Suzuki Y."/>
            <person name="Hashimoto A."/>
            <person name="Yamaguchi K."/>
            <person name="Sugano A."/>
            <person name="Kohara Y."/>
            <person name="Fujiyama A."/>
            <person name="Anterola A."/>
            <person name="Aoki S."/>
            <person name="Ashton N."/>
            <person name="Barbazuk W.B."/>
            <person name="Barker E."/>
            <person name="Bennetzen J."/>
            <person name="Bezanilla M."/>
            <person name="Blankenship R."/>
            <person name="Cho S.H."/>
            <person name="Dutcher S."/>
            <person name="Estelle M."/>
            <person name="Fawcett J.A."/>
            <person name="Gundlach H."/>
            <person name="Hanada K."/>
            <person name="Heyl A."/>
            <person name="Hicks K.A."/>
            <person name="Hugh J."/>
            <person name="Lohr M."/>
            <person name="Mayer K."/>
            <person name="Melkozernov A."/>
            <person name="Murata T."/>
            <person name="Nelson D."/>
            <person name="Pils B."/>
            <person name="Prigge M."/>
            <person name="Reiss B."/>
            <person name="Renner T."/>
            <person name="Rombauts S."/>
            <person name="Rushton P."/>
            <person name="Sanderfoot A."/>
            <person name="Schween G."/>
            <person name="Shiu S.-H."/>
            <person name="Stueber K."/>
            <person name="Theodoulou F.L."/>
            <person name="Tu H."/>
            <person name="Van de Peer Y."/>
            <person name="Verrier P.J."/>
            <person name="Waters E."/>
            <person name="Wood A."/>
            <person name="Yang L."/>
            <person name="Cove D."/>
            <person name="Cuming A."/>
            <person name="Hasebe M."/>
            <person name="Lucas S."/>
            <person name="Mishler D.B."/>
            <person name="Reski R."/>
            <person name="Grigoriev I."/>
            <person name="Quatrano R.S."/>
            <person name="Boore J.L."/>
        </authorList>
    </citation>
    <scope>NUCLEOTIDE SEQUENCE [LARGE SCALE GENOMIC DNA]</scope>
    <source>
        <strain evidence="2 3">cv. Gransden 2004</strain>
    </source>
</reference>
<dbReference type="PaxDb" id="3218-PP1S90_71V6.1"/>
<name>A0A2K1K1G4_PHYPA</name>
<dbReference type="InParanoid" id="A0A2K1K1G4"/>
<dbReference type="Gramene" id="Pp3c9_840V3.1">
    <property type="protein sequence ID" value="PAC:32913333.CDS.1"/>
    <property type="gene ID" value="Pp3c9_840"/>
</dbReference>
<evidence type="ECO:0000313" key="2">
    <source>
        <dbReference type="EnsemblPlants" id="PAC:32913333.CDS.1"/>
    </source>
</evidence>
<reference evidence="1 3" key="2">
    <citation type="journal article" date="2018" name="Plant J.">
        <title>The Physcomitrella patens chromosome-scale assembly reveals moss genome structure and evolution.</title>
        <authorList>
            <person name="Lang D."/>
            <person name="Ullrich K.K."/>
            <person name="Murat F."/>
            <person name="Fuchs J."/>
            <person name="Jenkins J."/>
            <person name="Haas F.B."/>
            <person name="Piednoel M."/>
            <person name="Gundlach H."/>
            <person name="Van Bel M."/>
            <person name="Meyberg R."/>
            <person name="Vives C."/>
            <person name="Morata J."/>
            <person name="Symeonidi A."/>
            <person name="Hiss M."/>
            <person name="Muchero W."/>
            <person name="Kamisugi Y."/>
            <person name="Saleh O."/>
            <person name="Blanc G."/>
            <person name="Decker E.L."/>
            <person name="van Gessel N."/>
            <person name="Grimwood J."/>
            <person name="Hayes R.D."/>
            <person name="Graham S.W."/>
            <person name="Gunter L.E."/>
            <person name="McDaniel S.F."/>
            <person name="Hoernstein S.N.W."/>
            <person name="Larsson A."/>
            <person name="Li F.W."/>
            <person name="Perroud P.F."/>
            <person name="Phillips J."/>
            <person name="Ranjan P."/>
            <person name="Rokshar D.S."/>
            <person name="Rothfels C.J."/>
            <person name="Schneider L."/>
            <person name="Shu S."/>
            <person name="Stevenson D.W."/>
            <person name="Thummler F."/>
            <person name="Tillich M."/>
            <person name="Villarreal Aguilar J.C."/>
            <person name="Widiez T."/>
            <person name="Wong G.K."/>
            <person name="Wymore A."/>
            <person name="Zhang Y."/>
            <person name="Zimmer A.D."/>
            <person name="Quatrano R.S."/>
            <person name="Mayer K.F.X."/>
            <person name="Goodstein D."/>
            <person name="Casacuberta J.M."/>
            <person name="Vandepoele K."/>
            <person name="Reski R."/>
            <person name="Cuming A.C."/>
            <person name="Tuskan G.A."/>
            <person name="Maumus F."/>
            <person name="Salse J."/>
            <person name="Schmutz J."/>
            <person name="Rensing S.A."/>
        </authorList>
    </citation>
    <scope>NUCLEOTIDE SEQUENCE [LARGE SCALE GENOMIC DNA]</scope>
    <source>
        <strain evidence="2 3">cv. Gransden 2004</strain>
    </source>
</reference>
<dbReference type="Gramene" id="Pp3c9_840V3.2">
    <property type="protein sequence ID" value="PAC:32913334.CDS.1"/>
    <property type="gene ID" value="Pp3c9_840"/>
</dbReference>
<protein>
    <submittedName>
        <fullName evidence="1 2">Uncharacterized protein</fullName>
    </submittedName>
</protein>
<dbReference type="AlphaFoldDB" id="A0A2K1K1G4"/>
<evidence type="ECO:0000313" key="3">
    <source>
        <dbReference type="Proteomes" id="UP000006727"/>
    </source>
</evidence>
<gene>
    <name evidence="1" type="ORF">PHYPA_012091</name>
</gene>